<evidence type="ECO:0000313" key="7">
    <source>
        <dbReference type="EMBL" id="WWC82836.1"/>
    </source>
</evidence>
<sequence>MEIKIIKINNMRALLLLLSFVCCTSVLYGQIFDPKVKAKRAAENRVNNRIDQGIDKGLNKVEEGIGNIFKKKSKNSNNDEGTSKQSSSGNKGSNGGGSSSSGNDDFSVSGKFDFVPGEKVIVVEDFSQDALGDFPAKWNTNGSGELVRLGDQSSKFLKTSSEVVFYPEFVKKLPENFTVEFDLVASPNFSFYNGFFIVGFTSEPNVGANWRLFKRFGNRAEPKANVEVAFHPTSAGGQKGRTVFHSFGGGKEIIKNDAEQSVFKSMGRDLFAHVSIWRQKGRVRVYLNDVKIWDIPRALNDGAVINSIYFRNDGSGKDDQAFFISNLRVAVGAPDTRNKLITEGKFVTTGILFDVNSDKIKPESYGVLKEIANVLQENESVKVKIVGHTDSDGDDASNLALSKRRAESVKRTLVSKFGISESRMVTDGKGESEPVSPNNTPEGKANNRRVEFIKM</sequence>
<dbReference type="InterPro" id="IPR006664">
    <property type="entry name" value="OMP_bac"/>
</dbReference>
<dbReference type="CDD" id="cd07185">
    <property type="entry name" value="OmpA_C-like"/>
    <property type="match status" value="1"/>
</dbReference>
<dbReference type="Pfam" id="PF00691">
    <property type="entry name" value="OmpA"/>
    <property type="match status" value="1"/>
</dbReference>
<proteinExistence type="predicted"/>
<keyword evidence="8" id="KW-1185">Reference proteome</keyword>
<evidence type="ECO:0000256" key="3">
    <source>
        <dbReference type="ARBA" id="ARBA00023237"/>
    </source>
</evidence>
<evidence type="ECO:0000256" key="5">
    <source>
        <dbReference type="SAM" id="MobiDB-lite"/>
    </source>
</evidence>
<dbReference type="InterPro" id="IPR006665">
    <property type="entry name" value="OmpA-like"/>
</dbReference>
<comment type="subcellular location">
    <subcellularLocation>
        <location evidence="1">Cell outer membrane</location>
    </subcellularLocation>
</comment>
<dbReference type="PROSITE" id="PS51123">
    <property type="entry name" value="OMPA_2"/>
    <property type="match status" value="1"/>
</dbReference>
<gene>
    <name evidence="7" type="primary">pal_1</name>
    <name evidence="7" type="ORF">PIECOFPK_00546</name>
</gene>
<feature type="compositionally biased region" description="Low complexity" evidence="5">
    <location>
        <begin position="75"/>
        <end position="91"/>
    </location>
</feature>
<reference evidence="8" key="1">
    <citation type="submission" date="2024-01" db="EMBL/GenBank/DDBJ databases">
        <title>Mycovorax composti gen. nov. sp. nov., a member of the family Chitinophagaceae isolated from button mushroom compost.</title>
        <authorList>
            <person name="Thai M."/>
            <person name="Bell T.L."/>
            <person name="Kertesz M.A."/>
        </authorList>
    </citation>
    <scope>NUCLEOTIDE SEQUENCE [LARGE SCALE GENOMIC DNA]</scope>
    <source>
        <strain evidence="8">C216</strain>
    </source>
</reference>
<feature type="region of interest" description="Disordered" evidence="5">
    <location>
        <begin position="69"/>
        <end position="104"/>
    </location>
</feature>
<dbReference type="InterPro" id="IPR050330">
    <property type="entry name" value="Bact_OuterMem_StrucFunc"/>
</dbReference>
<accession>A0ABZ2EHG1</accession>
<evidence type="ECO:0000259" key="6">
    <source>
        <dbReference type="PROSITE" id="PS51123"/>
    </source>
</evidence>
<name>A0ABZ2EHG1_9BACT</name>
<keyword evidence="2 4" id="KW-0472">Membrane</keyword>
<dbReference type="PRINTS" id="PR01021">
    <property type="entry name" value="OMPADOMAIN"/>
</dbReference>
<dbReference type="PANTHER" id="PTHR30329:SF21">
    <property type="entry name" value="LIPOPROTEIN YIAD-RELATED"/>
    <property type="match status" value="1"/>
</dbReference>
<dbReference type="Gene3D" id="3.30.1330.60">
    <property type="entry name" value="OmpA-like domain"/>
    <property type="match status" value="1"/>
</dbReference>
<keyword evidence="7" id="KW-0449">Lipoprotein</keyword>
<dbReference type="SUPFAM" id="SSF103088">
    <property type="entry name" value="OmpA-like"/>
    <property type="match status" value="1"/>
</dbReference>
<evidence type="ECO:0000313" key="8">
    <source>
        <dbReference type="Proteomes" id="UP001321305"/>
    </source>
</evidence>
<dbReference type="EMBL" id="CP144143">
    <property type="protein sequence ID" value="WWC82836.1"/>
    <property type="molecule type" value="Genomic_DNA"/>
</dbReference>
<evidence type="ECO:0000256" key="2">
    <source>
        <dbReference type="ARBA" id="ARBA00023136"/>
    </source>
</evidence>
<keyword evidence="3" id="KW-0998">Cell outer membrane</keyword>
<feature type="region of interest" description="Disordered" evidence="5">
    <location>
        <begin position="423"/>
        <end position="455"/>
    </location>
</feature>
<dbReference type="InterPro" id="IPR036737">
    <property type="entry name" value="OmpA-like_sf"/>
</dbReference>
<organism evidence="7 8">
    <name type="scientific">Mycovorax composti</name>
    <dbReference type="NCBI Taxonomy" id="2962693"/>
    <lineage>
        <taxon>Bacteria</taxon>
        <taxon>Pseudomonadati</taxon>
        <taxon>Bacteroidota</taxon>
        <taxon>Chitinophagia</taxon>
        <taxon>Chitinophagales</taxon>
        <taxon>Chitinophagaceae</taxon>
        <taxon>Mycovorax</taxon>
    </lineage>
</organism>
<evidence type="ECO:0000256" key="1">
    <source>
        <dbReference type="ARBA" id="ARBA00004442"/>
    </source>
</evidence>
<protein>
    <submittedName>
        <fullName evidence="7">Peptidoglycan-associated lipoprotein</fullName>
    </submittedName>
</protein>
<feature type="domain" description="OmpA-like" evidence="6">
    <location>
        <begin position="340"/>
        <end position="455"/>
    </location>
</feature>
<evidence type="ECO:0000256" key="4">
    <source>
        <dbReference type="PROSITE-ProRule" id="PRU00473"/>
    </source>
</evidence>
<dbReference type="Proteomes" id="UP001321305">
    <property type="component" value="Chromosome"/>
</dbReference>
<dbReference type="PANTHER" id="PTHR30329">
    <property type="entry name" value="STATOR ELEMENT OF FLAGELLAR MOTOR COMPLEX"/>
    <property type="match status" value="1"/>
</dbReference>